<gene>
    <name evidence="2" type="ORF">AMTR_s00013p00185970</name>
</gene>
<reference evidence="3" key="1">
    <citation type="journal article" date="2013" name="Science">
        <title>The Amborella genome and the evolution of flowering plants.</title>
        <authorList>
            <consortium name="Amborella Genome Project"/>
        </authorList>
    </citation>
    <scope>NUCLEOTIDE SEQUENCE [LARGE SCALE GENOMIC DNA]</scope>
</reference>
<organism evidence="2 3">
    <name type="scientific">Amborella trichopoda</name>
    <dbReference type="NCBI Taxonomy" id="13333"/>
    <lineage>
        <taxon>Eukaryota</taxon>
        <taxon>Viridiplantae</taxon>
        <taxon>Streptophyta</taxon>
        <taxon>Embryophyta</taxon>
        <taxon>Tracheophyta</taxon>
        <taxon>Spermatophyta</taxon>
        <taxon>Magnoliopsida</taxon>
        <taxon>Amborellales</taxon>
        <taxon>Amborellaceae</taxon>
        <taxon>Amborella</taxon>
    </lineage>
</organism>
<dbReference type="HOGENOM" id="CLU_069928_1_0_1"/>
<dbReference type="Gramene" id="ERN09937">
    <property type="protein sequence ID" value="ERN09937"/>
    <property type="gene ID" value="AMTR_s00013p00185970"/>
</dbReference>
<dbReference type="eggNOG" id="ENOG502QUI7">
    <property type="taxonomic scope" value="Eukaryota"/>
</dbReference>
<evidence type="ECO:0000256" key="1">
    <source>
        <dbReference type="ARBA" id="ARBA00009737"/>
    </source>
</evidence>
<accession>W1PIX1</accession>
<keyword evidence="3" id="KW-1185">Reference proteome</keyword>
<proteinExistence type="inferred from homology"/>
<dbReference type="PANTHER" id="PTHR33732:SF3">
    <property type="entry name" value="OS07G0671800 PROTEIN"/>
    <property type="match status" value="1"/>
</dbReference>
<dbReference type="AlphaFoldDB" id="W1PIX1"/>
<dbReference type="EMBL" id="KI392979">
    <property type="protein sequence ID" value="ERN09937.1"/>
    <property type="molecule type" value="Genomic_DNA"/>
</dbReference>
<evidence type="ECO:0000313" key="2">
    <source>
        <dbReference type="EMBL" id="ERN09937.1"/>
    </source>
</evidence>
<evidence type="ECO:0008006" key="4">
    <source>
        <dbReference type="Google" id="ProtNLM"/>
    </source>
</evidence>
<dbReference type="PANTHER" id="PTHR33732">
    <property type="entry name" value="REF/SRPP-LIKE PROTEIN OS05G0151300/LOC_OS05G05940"/>
    <property type="match status" value="1"/>
</dbReference>
<comment type="similarity">
    <text evidence="1">Belongs to the REF/SRPP family.</text>
</comment>
<evidence type="ECO:0000313" key="3">
    <source>
        <dbReference type="Proteomes" id="UP000017836"/>
    </source>
</evidence>
<dbReference type="InterPro" id="IPR008802">
    <property type="entry name" value="REF"/>
</dbReference>
<protein>
    <recommendedName>
        <fullName evidence="4">Stress-related protein</fullName>
    </recommendedName>
</protein>
<dbReference type="Pfam" id="PF05755">
    <property type="entry name" value="REF"/>
    <property type="match status" value="1"/>
</dbReference>
<sequence>MEAKTEPQDLELKYLGFIKIAAIKAIICILSLYEYAKGNSGSIRSHIDKVEGHVKTVVGPVYEKVNGVPLNILKFIDGKVDENLGNIQQYAPEFVKGFYSKASSVARKAPELYEKVATDIKERGAAKVGKEACAKYKPIVEDYAIKACFQLQRLPFLAQVAQVAGPTAGFLCFKYNHLVSKGYAPFCYLPRFPLEEIIKAINGVVVEKFGSSVSEGGEGEITEALSH</sequence>
<dbReference type="OMA" id="RYLGFFH"/>
<dbReference type="OrthoDB" id="1905464at2759"/>
<dbReference type="KEGG" id="atr:18438102"/>
<name>W1PIX1_AMBTC</name>
<dbReference type="Proteomes" id="UP000017836">
    <property type="component" value="Unassembled WGS sequence"/>
</dbReference>